<evidence type="ECO:0000256" key="9">
    <source>
        <dbReference type="SAM" id="Phobius"/>
    </source>
</evidence>
<evidence type="ECO:0000256" key="6">
    <source>
        <dbReference type="ARBA" id="ARBA00022989"/>
    </source>
</evidence>
<accession>A0A481YWY8</accession>
<keyword evidence="5" id="KW-0735">Signal-anchor</keyword>
<evidence type="ECO:0000256" key="5">
    <source>
        <dbReference type="ARBA" id="ARBA00022968"/>
    </source>
</evidence>
<keyword evidence="4 9" id="KW-0812">Transmembrane</keyword>
<gene>
    <name evidence="10" type="ORF">LCMAC201_04510</name>
</gene>
<dbReference type="InterPro" id="IPR022751">
    <property type="entry name" value="Alpha_mannosyltransferase"/>
</dbReference>
<evidence type="ECO:0000313" key="10">
    <source>
        <dbReference type="EMBL" id="QBK87540.1"/>
    </source>
</evidence>
<name>A0A481YWY8_9VIRU</name>
<dbReference type="SUPFAM" id="SSF53448">
    <property type="entry name" value="Nucleotide-diphospho-sugar transferases"/>
    <property type="match status" value="1"/>
</dbReference>
<dbReference type="EMBL" id="MK500357">
    <property type="protein sequence ID" value="QBK87540.1"/>
    <property type="molecule type" value="Genomic_DNA"/>
</dbReference>
<keyword evidence="3 10" id="KW-0808">Transferase</keyword>
<evidence type="ECO:0000256" key="2">
    <source>
        <dbReference type="ARBA" id="ARBA00022676"/>
    </source>
</evidence>
<dbReference type="GO" id="GO:0016020">
    <property type="term" value="C:membrane"/>
    <property type="evidence" value="ECO:0007669"/>
    <property type="project" value="UniProtKB-SubCell"/>
</dbReference>
<evidence type="ECO:0000256" key="7">
    <source>
        <dbReference type="ARBA" id="ARBA00023136"/>
    </source>
</evidence>
<evidence type="ECO:0000256" key="8">
    <source>
        <dbReference type="ARBA" id="ARBA00023180"/>
    </source>
</evidence>
<organism evidence="10">
    <name type="scientific">Marseillevirus LCMAC201</name>
    <dbReference type="NCBI Taxonomy" id="2506605"/>
    <lineage>
        <taxon>Viruses</taxon>
        <taxon>Varidnaviria</taxon>
        <taxon>Bamfordvirae</taxon>
        <taxon>Nucleocytoviricota</taxon>
        <taxon>Megaviricetes</taxon>
        <taxon>Pimascovirales</taxon>
        <taxon>Pimascovirales incertae sedis</taxon>
        <taxon>Marseilleviridae</taxon>
    </lineage>
</organism>
<feature type="transmembrane region" description="Helical" evidence="9">
    <location>
        <begin position="63"/>
        <end position="83"/>
    </location>
</feature>
<dbReference type="PANTHER" id="PTHR31392">
    <property type="entry name" value="ALPHA-1,3-MANNOSYLTRANSFERASE MNN1-RELATED"/>
    <property type="match status" value="1"/>
</dbReference>
<reference evidence="10" key="1">
    <citation type="journal article" date="2019" name="MBio">
        <title>Virus Genomes from Deep Sea Sediments Expand the Ocean Megavirome and Support Independent Origins of Viral Gigantism.</title>
        <authorList>
            <person name="Backstrom D."/>
            <person name="Yutin N."/>
            <person name="Jorgensen S.L."/>
            <person name="Dharamshi J."/>
            <person name="Homa F."/>
            <person name="Zaremba-Niedwiedzka K."/>
            <person name="Spang A."/>
            <person name="Wolf Y.I."/>
            <person name="Koonin E.V."/>
            <person name="Ettema T.J."/>
        </authorList>
    </citation>
    <scope>NUCLEOTIDE SEQUENCE</scope>
</reference>
<evidence type="ECO:0000256" key="3">
    <source>
        <dbReference type="ARBA" id="ARBA00022679"/>
    </source>
</evidence>
<evidence type="ECO:0000256" key="1">
    <source>
        <dbReference type="ARBA" id="ARBA00004606"/>
    </source>
</evidence>
<dbReference type="InterPro" id="IPR029044">
    <property type="entry name" value="Nucleotide-diphossugar_trans"/>
</dbReference>
<dbReference type="Pfam" id="PF11051">
    <property type="entry name" value="Mannosyl_trans3"/>
    <property type="match status" value="1"/>
</dbReference>
<keyword evidence="8" id="KW-0325">Glycoprotein</keyword>
<dbReference type="GO" id="GO:0006493">
    <property type="term" value="P:protein O-linked glycosylation"/>
    <property type="evidence" value="ECO:0007669"/>
    <property type="project" value="TreeGrafter"/>
</dbReference>
<dbReference type="GO" id="GO:0000033">
    <property type="term" value="F:alpha-1,3-mannosyltransferase activity"/>
    <property type="evidence" value="ECO:0007669"/>
    <property type="project" value="TreeGrafter"/>
</dbReference>
<dbReference type="PANTHER" id="PTHR31392:SF1">
    <property type="entry name" value="ALPHA-1,3-MANNOSYLTRANSFERASE MNN1-RELATED"/>
    <property type="match status" value="1"/>
</dbReference>
<keyword evidence="6 9" id="KW-1133">Transmembrane helix</keyword>
<comment type="subcellular location">
    <subcellularLocation>
        <location evidence="1">Membrane</location>
        <topology evidence="1">Single-pass type II membrane protein</topology>
    </subcellularLocation>
</comment>
<keyword evidence="7 9" id="KW-0472">Membrane</keyword>
<proteinExistence type="predicted"/>
<protein>
    <submittedName>
        <fullName evidence="10">Putative mannosyltransferase</fullName>
    </submittedName>
</protein>
<sequence>MSSTDDLGTMLYWIMGMIIVIFIIDWFWLKPHQENKQTDRIIQRLRQKNRVFYQTLPKFNGRGIVIVLSDTTILAGSLLILTMRRNLCKTPILVCYAGDDLAEKNRKFLESIQGVATMALGPKLDLPLETLRGTQARVYALIYSPFQEVLLLEPDMLFFRNPDYLFGDTQYRQYGTLFWKDRKIQSYWDKKVYDWVRKLIPYRKGDNRILDKKAGNYQSQDLMLFNKTIHIKTLEKLWILTKEWETVYNYVGDKECYWISSELAKEDHAFVHSYPGVIGELHMDTLCGHTLYLDSSGELLGWNGALFHNGDTRHVTDFTHYALFDHNAEWSQVLGTSDSNKCLKNTEYLELSGELKNIINEYTRFLHDLKNKLLIQEPKPSDDSDYD</sequence>
<evidence type="ECO:0000256" key="4">
    <source>
        <dbReference type="ARBA" id="ARBA00022692"/>
    </source>
</evidence>
<feature type="transmembrane region" description="Helical" evidence="9">
    <location>
        <begin position="12"/>
        <end position="29"/>
    </location>
</feature>
<keyword evidence="2 10" id="KW-0328">Glycosyltransferase</keyword>